<feature type="transmembrane region" description="Helical" evidence="1">
    <location>
        <begin position="280"/>
        <end position="302"/>
    </location>
</feature>
<sequence>MLRAAPFIKRIGELKFRHNCSLQLAELFLTEMTKIFGASEILGILLTSEVVLEAASRGVFEIVDLCLKYFPELLWNINFVEKLEKEIVEGRHVELRRLLIGHNAVRCFADNDPSEGMTKLNTLIKWSPRCISPDVSGAAFLLQRELQWFQAIYVVASSYKWLKFQMHTKTPWEIFVERRKELFKEAEQWMKDTSTSSSLVATLIITIAFAAAFTVPGGNNDSMGIPIFLNKGSFMVFAVADGFALLSSVIATLMFLTILTSRYTIEDFLHSLPRKMVMGLTFLMLSLASMLVAFSSALTIILSERFKWIYIPITSLAASPIVLFAILQLPLYIEMVESTFWPRLYRPIKLWK</sequence>
<dbReference type="EMBL" id="KK198755">
    <property type="protein sequence ID" value="KCW82213.1"/>
    <property type="molecule type" value="Genomic_DNA"/>
</dbReference>
<dbReference type="PANTHER" id="PTHR24177">
    <property type="entry name" value="CASKIN"/>
    <property type="match status" value="1"/>
</dbReference>
<dbReference type="GO" id="GO:0016020">
    <property type="term" value="C:membrane"/>
    <property type="evidence" value="ECO:0000318"/>
    <property type="project" value="GO_Central"/>
</dbReference>
<feature type="transmembrane region" description="Helical" evidence="1">
    <location>
        <begin position="198"/>
        <end position="215"/>
    </location>
</feature>
<evidence type="ECO:0000259" key="2">
    <source>
        <dbReference type="Pfam" id="PF13962"/>
    </source>
</evidence>
<dbReference type="Gramene" id="KCW82213">
    <property type="protein sequence ID" value="KCW82213"/>
    <property type="gene ID" value="EUGRSUZ_C03624"/>
</dbReference>
<dbReference type="InterPro" id="IPR026961">
    <property type="entry name" value="PGG_dom"/>
</dbReference>
<evidence type="ECO:0000256" key="1">
    <source>
        <dbReference type="SAM" id="Phobius"/>
    </source>
</evidence>
<keyword evidence="1" id="KW-1133">Transmembrane helix</keyword>
<keyword evidence="1" id="KW-0812">Transmembrane</keyword>
<dbReference type="Pfam" id="PF13962">
    <property type="entry name" value="PGG"/>
    <property type="match status" value="1"/>
</dbReference>
<feature type="transmembrane region" description="Helical" evidence="1">
    <location>
        <begin position="235"/>
        <end position="259"/>
    </location>
</feature>
<evidence type="ECO:0000313" key="3">
    <source>
        <dbReference type="EMBL" id="KCW82213.1"/>
    </source>
</evidence>
<dbReference type="STRING" id="71139.A0A059CUQ6"/>
<dbReference type="PANTHER" id="PTHR24177:SF472">
    <property type="entry name" value="PGG DOMAIN-CONTAINING PROTEIN"/>
    <property type="match status" value="1"/>
</dbReference>
<dbReference type="eggNOG" id="KOG0504">
    <property type="taxonomic scope" value="Eukaryota"/>
</dbReference>
<organism evidence="3">
    <name type="scientific">Eucalyptus grandis</name>
    <name type="common">Flooded gum</name>
    <dbReference type="NCBI Taxonomy" id="71139"/>
    <lineage>
        <taxon>Eukaryota</taxon>
        <taxon>Viridiplantae</taxon>
        <taxon>Streptophyta</taxon>
        <taxon>Embryophyta</taxon>
        <taxon>Tracheophyta</taxon>
        <taxon>Spermatophyta</taxon>
        <taxon>Magnoliopsida</taxon>
        <taxon>eudicotyledons</taxon>
        <taxon>Gunneridae</taxon>
        <taxon>Pentapetalae</taxon>
        <taxon>rosids</taxon>
        <taxon>malvids</taxon>
        <taxon>Myrtales</taxon>
        <taxon>Myrtaceae</taxon>
        <taxon>Myrtoideae</taxon>
        <taxon>Eucalypteae</taxon>
        <taxon>Eucalyptus</taxon>
    </lineage>
</organism>
<feature type="domain" description="PGG" evidence="2">
    <location>
        <begin position="188"/>
        <end position="300"/>
    </location>
</feature>
<dbReference type="InParanoid" id="A0A059CUQ6"/>
<protein>
    <recommendedName>
        <fullName evidence="2">PGG domain-containing protein</fullName>
    </recommendedName>
</protein>
<proteinExistence type="predicted"/>
<feature type="transmembrane region" description="Helical" evidence="1">
    <location>
        <begin position="308"/>
        <end position="333"/>
    </location>
</feature>
<gene>
    <name evidence="3" type="ORF">EUGRSUZ_C03624</name>
</gene>
<accession>A0A059CUQ6</accession>
<name>A0A059CUQ6_EUCGR</name>
<keyword evidence="1" id="KW-0472">Membrane</keyword>
<reference evidence="3" key="1">
    <citation type="submission" date="2013-07" db="EMBL/GenBank/DDBJ databases">
        <title>The genome of Eucalyptus grandis.</title>
        <authorList>
            <person name="Schmutz J."/>
            <person name="Hayes R."/>
            <person name="Myburg A."/>
            <person name="Tuskan G."/>
            <person name="Grattapaglia D."/>
            <person name="Rokhsar D.S."/>
        </authorList>
    </citation>
    <scope>NUCLEOTIDE SEQUENCE</scope>
    <source>
        <tissue evidence="3">Leaf extractions</tissue>
    </source>
</reference>
<dbReference type="AlphaFoldDB" id="A0A059CUQ6"/>